<sequence length="84" mass="8711">MAVSTTTSPVTQTADVEVNTAVTTGVQPLDSEEIGSINNRAPSRFTAANPATVSRAGCPSGPSRRMTGTAVRRIRISRPVASPE</sequence>
<comment type="caution">
    <text evidence="1">The sequence shown here is derived from an EMBL/GenBank/DDBJ whole genome shotgun (WGS) entry which is preliminary data.</text>
</comment>
<accession>A0A370GF87</accession>
<evidence type="ECO:0000313" key="1">
    <source>
        <dbReference type="EMBL" id="RDI41769.1"/>
    </source>
</evidence>
<dbReference type="Proteomes" id="UP000255355">
    <property type="component" value="Unassembled WGS sequence"/>
</dbReference>
<organism evidence="1 2">
    <name type="scientific">Nocardia mexicana</name>
    <dbReference type="NCBI Taxonomy" id="279262"/>
    <lineage>
        <taxon>Bacteria</taxon>
        <taxon>Bacillati</taxon>
        <taxon>Actinomycetota</taxon>
        <taxon>Actinomycetes</taxon>
        <taxon>Mycobacteriales</taxon>
        <taxon>Nocardiaceae</taxon>
        <taxon>Nocardia</taxon>
    </lineage>
</organism>
<evidence type="ECO:0000313" key="2">
    <source>
        <dbReference type="Proteomes" id="UP000255355"/>
    </source>
</evidence>
<dbReference type="STRING" id="1210089.GCA_001613165_07657"/>
<dbReference type="EMBL" id="QQAZ01000030">
    <property type="protein sequence ID" value="RDI41769.1"/>
    <property type="molecule type" value="Genomic_DNA"/>
</dbReference>
<reference evidence="1 2" key="1">
    <citation type="submission" date="2018-07" db="EMBL/GenBank/DDBJ databases">
        <title>Genomic Encyclopedia of Type Strains, Phase IV (KMG-IV): sequencing the most valuable type-strain genomes for metagenomic binning, comparative biology and taxonomic classification.</title>
        <authorList>
            <person name="Goeker M."/>
        </authorList>
    </citation>
    <scope>NUCLEOTIDE SEQUENCE [LARGE SCALE GENOMIC DNA]</scope>
    <source>
        <strain evidence="1 2">DSM 44952</strain>
    </source>
</reference>
<gene>
    <name evidence="1" type="ORF">DFR68_13018</name>
</gene>
<dbReference type="AlphaFoldDB" id="A0A370GF87"/>
<keyword evidence="2" id="KW-1185">Reference proteome</keyword>
<name>A0A370GF87_9NOCA</name>
<proteinExistence type="predicted"/>
<protein>
    <submittedName>
        <fullName evidence="1">Uncharacterized protein</fullName>
    </submittedName>
</protein>